<dbReference type="GO" id="GO:0008236">
    <property type="term" value="F:serine-type peptidase activity"/>
    <property type="evidence" value="ECO:0007669"/>
    <property type="project" value="InterPro"/>
</dbReference>
<dbReference type="InterPro" id="IPR049492">
    <property type="entry name" value="BD-FAE-like_dom"/>
</dbReference>
<dbReference type="Gene3D" id="3.40.50.1820">
    <property type="entry name" value="alpha/beta hydrolase"/>
    <property type="match status" value="1"/>
</dbReference>
<name>A0A3B0U2Y5_9ZZZZ</name>
<dbReference type="Pfam" id="PF00326">
    <property type="entry name" value="Peptidase_S9"/>
    <property type="match status" value="1"/>
</dbReference>
<evidence type="ECO:0000259" key="2">
    <source>
        <dbReference type="Pfam" id="PF00326"/>
    </source>
</evidence>
<evidence type="ECO:0000259" key="3">
    <source>
        <dbReference type="Pfam" id="PF20434"/>
    </source>
</evidence>
<organism evidence="4">
    <name type="scientific">hydrothermal vent metagenome</name>
    <dbReference type="NCBI Taxonomy" id="652676"/>
    <lineage>
        <taxon>unclassified sequences</taxon>
        <taxon>metagenomes</taxon>
        <taxon>ecological metagenomes</taxon>
    </lineage>
</organism>
<evidence type="ECO:0000256" key="1">
    <source>
        <dbReference type="ARBA" id="ARBA00022801"/>
    </source>
</evidence>
<dbReference type="PROSITE" id="PS51257">
    <property type="entry name" value="PROKAR_LIPOPROTEIN"/>
    <property type="match status" value="1"/>
</dbReference>
<sequence length="293" mass="32100">MKKNVFKIGALLIPLIAVLMLSCNCSRKDKAIQGESGSIIRDSLRYKKPVFDSVIIEKDICFAELTTNKGSLEKFCLDVYTPYGDEETNRPAILWVHGGGFRAGDKTQGYIVTLANEFAKRGYVSISADYRLRGNPKEDMEGTLNDAVSDVMMALGWVRENSEKYGINKNYIAIGGGSAGGILSTNLCYKDATSTEEWDKSGVIAFINLWGSPSKERMDKIIDKNDPPTLLIHGMADSVVPFSNCEWLVNALDSAGVRFSVFPIPGAGHTPVGHIGDIVERIQKFLYGILSGD</sequence>
<proteinExistence type="predicted"/>
<feature type="domain" description="BD-FAE-like" evidence="3">
    <location>
        <begin position="77"/>
        <end position="192"/>
    </location>
</feature>
<dbReference type="AlphaFoldDB" id="A0A3B0U2Y5"/>
<dbReference type="InterPro" id="IPR029058">
    <property type="entry name" value="AB_hydrolase_fold"/>
</dbReference>
<dbReference type="PANTHER" id="PTHR48081">
    <property type="entry name" value="AB HYDROLASE SUPERFAMILY PROTEIN C4A8.06C"/>
    <property type="match status" value="1"/>
</dbReference>
<dbReference type="InterPro" id="IPR001375">
    <property type="entry name" value="Peptidase_S9_cat"/>
</dbReference>
<dbReference type="SUPFAM" id="SSF53474">
    <property type="entry name" value="alpha/beta-Hydrolases"/>
    <property type="match status" value="1"/>
</dbReference>
<reference evidence="4" key="1">
    <citation type="submission" date="2018-06" db="EMBL/GenBank/DDBJ databases">
        <authorList>
            <person name="Zhirakovskaya E."/>
        </authorList>
    </citation>
    <scope>NUCLEOTIDE SEQUENCE</scope>
</reference>
<dbReference type="EMBL" id="UOEP01000192">
    <property type="protein sequence ID" value="VAW23340.1"/>
    <property type="molecule type" value="Genomic_DNA"/>
</dbReference>
<protein>
    <submittedName>
        <fullName evidence="4">Uncharacterized protein</fullName>
    </submittedName>
</protein>
<keyword evidence="1" id="KW-0378">Hydrolase</keyword>
<accession>A0A3B0U2Y5</accession>
<dbReference type="Pfam" id="PF20434">
    <property type="entry name" value="BD-FAE"/>
    <property type="match status" value="1"/>
</dbReference>
<feature type="domain" description="Peptidase S9 prolyl oligopeptidase catalytic" evidence="2">
    <location>
        <begin position="225"/>
        <end position="286"/>
    </location>
</feature>
<dbReference type="GO" id="GO:0006508">
    <property type="term" value="P:proteolysis"/>
    <property type="evidence" value="ECO:0007669"/>
    <property type="project" value="InterPro"/>
</dbReference>
<evidence type="ECO:0000313" key="4">
    <source>
        <dbReference type="EMBL" id="VAW23340.1"/>
    </source>
</evidence>
<gene>
    <name evidence="4" type="ORF">MNBD_BACTEROID01-2512</name>
</gene>
<dbReference type="InterPro" id="IPR050300">
    <property type="entry name" value="GDXG_lipolytic_enzyme"/>
</dbReference>